<organism evidence="2 3">
    <name type="scientific">Branchiostoma lanceolatum</name>
    <name type="common">Common lancelet</name>
    <name type="synonym">Amphioxus lanceolatum</name>
    <dbReference type="NCBI Taxonomy" id="7740"/>
    <lineage>
        <taxon>Eukaryota</taxon>
        <taxon>Metazoa</taxon>
        <taxon>Chordata</taxon>
        <taxon>Cephalochordata</taxon>
        <taxon>Leptocardii</taxon>
        <taxon>Amphioxiformes</taxon>
        <taxon>Branchiostomatidae</taxon>
        <taxon>Branchiostoma</taxon>
    </lineage>
</organism>
<keyword evidence="3" id="KW-1185">Reference proteome</keyword>
<reference evidence="2" key="1">
    <citation type="submission" date="2022-01" db="EMBL/GenBank/DDBJ databases">
        <authorList>
            <person name="Braso-Vives M."/>
        </authorList>
    </citation>
    <scope>NUCLEOTIDE SEQUENCE</scope>
</reference>
<dbReference type="InterPro" id="IPR049012">
    <property type="entry name" value="Mutator_transp_dom"/>
</dbReference>
<proteinExistence type="predicted"/>
<evidence type="ECO:0000313" key="2">
    <source>
        <dbReference type="EMBL" id="CAH1242486.1"/>
    </source>
</evidence>
<evidence type="ECO:0000313" key="3">
    <source>
        <dbReference type="Proteomes" id="UP000838412"/>
    </source>
</evidence>
<protein>
    <submittedName>
        <fullName evidence="2">Hypp6760 protein</fullName>
    </submittedName>
</protein>
<gene>
    <name evidence="2" type="primary">Hypp6760</name>
    <name evidence="2" type="ORF">BLAG_LOCUS5776</name>
</gene>
<dbReference type="EMBL" id="OV696697">
    <property type="protein sequence ID" value="CAH1242486.1"/>
    <property type="molecule type" value="Genomic_DNA"/>
</dbReference>
<accession>A0A8J9YVJ3</accession>
<dbReference type="AlphaFoldDB" id="A0A8J9YVJ3"/>
<dbReference type="Pfam" id="PF20700">
    <property type="entry name" value="Mutator"/>
    <property type="match status" value="1"/>
</dbReference>
<sequence length="87" mass="9732">MRVMKKTYPPCKELVRLSKRGEKVRGLASAEKFVCTFCEYTSPAYKFYDEVEGDGPGQKIAVPNMAVQAALFNNRTYLCQVRVGCSG</sequence>
<evidence type="ECO:0000259" key="1">
    <source>
        <dbReference type="Pfam" id="PF20700"/>
    </source>
</evidence>
<dbReference type="Proteomes" id="UP000838412">
    <property type="component" value="Chromosome 12"/>
</dbReference>
<name>A0A8J9YVJ3_BRALA</name>
<feature type="domain" description="Mutator-like transposase" evidence="1">
    <location>
        <begin position="4"/>
        <end position="82"/>
    </location>
</feature>